<dbReference type="GO" id="GO:0032259">
    <property type="term" value="P:methylation"/>
    <property type="evidence" value="ECO:0007669"/>
    <property type="project" value="UniProtKB-KW"/>
</dbReference>
<evidence type="ECO:0000313" key="5">
    <source>
        <dbReference type="EMBL" id="KAK0513083.1"/>
    </source>
</evidence>
<dbReference type="Pfam" id="PF01596">
    <property type="entry name" value="Methyltransf_3"/>
    <property type="match status" value="1"/>
</dbReference>
<comment type="caution">
    <text evidence="5">The sequence shown here is derived from an EMBL/GenBank/DDBJ whole genome shotgun (WGS) entry which is preliminary data.</text>
</comment>
<dbReference type="Gene3D" id="3.40.50.150">
    <property type="entry name" value="Vaccinia Virus protein VP39"/>
    <property type="match status" value="1"/>
</dbReference>
<evidence type="ECO:0000256" key="3">
    <source>
        <dbReference type="ARBA" id="ARBA00022691"/>
    </source>
</evidence>
<dbReference type="PANTHER" id="PTHR10509:SF14">
    <property type="entry name" value="CAFFEOYL-COA O-METHYLTRANSFERASE 3-RELATED"/>
    <property type="match status" value="1"/>
</dbReference>
<evidence type="ECO:0000256" key="1">
    <source>
        <dbReference type="ARBA" id="ARBA00022603"/>
    </source>
</evidence>
<dbReference type="GO" id="GO:0008171">
    <property type="term" value="F:O-methyltransferase activity"/>
    <property type="evidence" value="ECO:0007669"/>
    <property type="project" value="InterPro"/>
</dbReference>
<dbReference type="PANTHER" id="PTHR10509">
    <property type="entry name" value="O-METHYLTRANSFERASE-RELATED"/>
    <property type="match status" value="1"/>
</dbReference>
<sequence length="235" mass="26329">MLTSVLSFTPEEAATATDYCLAYSDGVSANMKDLWNWTRNEFDDADKMSSPLQGATNKFLAELLKPKRILEIGSYSGFSALAWYEATVDTQAEIISTEIEPRMIAATKRTIDKYGLKDRVTLLEGPAQESIKTCKGTFDIIFVDADKEGYEGYVKTVLDQKLLARDGVIICDNVFSRGLAITENAGAHLNQELVPYWIECGKKMQKLSAFCKNDQRVDNLVLPLYDGMSLIKWKH</sequence>
<dbReference type="Proteomes" id="UP001166286">
    <property type="component" value="Unassembled WGS sequence"/>
</dbReference>
<dbReference type="InterPro" id="IPR002935">
    <property type="entry name" value="SAM_O-MeTrfase"/>
</dbReference>
<protein>
    <recommendedName>
        <fullName evidence="7">O-methyltransferase</fullName>
    </recommendedName>
</protein>
<dbReference type="InterPro" id="IPR050362">
    <property type="entry name" value="Cation-dep_OMT"/>
</dbReference>
<evidence type="ECO:0000256" key="2">
    <source>
        <dbReference type="ARBA" id="ARBA00022679"/>
    </source>
</evidence>
<keyword evidence="2" id="KW-0808">Transferase</keyword>
<evidence type="ECO:0008006" key="7">
    <source>
        <dbReference type="Google" id="ProtNLM"/>
    </source>
</evidence>
<reference evidence="5" key="1">
    <citation type="submission" date="2023-03" db="EMBL/GenBank/DDBJ databases">
        <title>Complete genome of Cladonia borealis.</title>
        <authorList>
            <person name="Park H."/>
        </authorList>
    </citation>
    <scope>NUCLEOTIDE SEQUENCE</scope>
    <source>
        <strain evidence="5">ANT050790</strain>
    </source>
</reference>
<dbReference type="AlphaFoldDB" id="A0AA39R4C0"/>
<dbReference type="PROSITE" id="PS51682">
    <property type="entry name" value="SAM_OMT_I"/>
    <property type="match status" value="1"/>
</dbReference>
<dbReference type="InterPro" id="IPR029063">
    <property type="entry name" value="SAM-dependent_MTases_sf"/>
</dbReference>
<dbReference type="CDD" id="cd02440">
    <property type="entry name" value="AdoMet_MTases"/>
    <property type="match status" value="1"/>
</dbReference>
<keyword evidence="6" id="KW-1185">Reference proteome</keyword>
<keyword evidence="3" id="KW-0949">S-adenosyl-L-methionine</keyword>
<gene>
    <name evidence="5" type="ORF">JMJ35_004069</name>
</gene>
<dbReference type="SUPFAM" id="SSF53335">
    <property type="entry name" value="S-adenosyl-L-methionine-dependent methyltransferases"/>
    <property type="match status" value="1"/>
</dbReference>
<proteinExistence type="inferred from homology"/>
<evidence type="ECO:0000313" key="6">
    <source>
        <dbReference type="Proteomes" id="UP001166286"/>
    </source>
</evidence>
<dbReference type="EMBL" id="JAFEKC020000008">
    <property type="protein sequence ID" value="KAK0513083.1"/>
    <property type="molecule type" value="Genomic_DNA"/>
</dbReference>
<dbReference type="GO" id="GO:0008757">
    <property type="term" value="F:S-adenosylmethionine-dependent methyltransferase activity"/>
    <property type="evidence" value="ECO:0007669"/>
    <property type="project" value="TreeGrafter"/>
</dbReference>
<accession>A0AA39R4C0</accession>
<name>A0AA39R4C0_9LECA</name>
<organism evidence="5 6">
    <name type="scientific">Cladonia borealis</name>
    <dbReference type="NCBI Taxonomy" id="184061"/>
    <lineage>
        <taxon>Eukaryota</taxon>
        <taxon>Fungi</taxon>
        <taxon>Dikarya</taxon>
        <taxon>Ascomycota</taxon>
        <taxon>Pezizomycotina</taxon>
        <taxon>Lecanoromycetes</taxon>
        <taxon>OSLEUM clade</taxon>
        <taxon>Lecanoromycetidae</taxon>
        <taxon>Lecanorales</taxon>
        <taxon>Lecanorineae</taxon>
        <taxon>Cladoniaceae</taxon>
        <taxon>Cladonia</taxon>
    </lineage>
</organism>
<keyword evidence="1" id="KW-0489">Methyltransferase</keyword>
<evidence type="ECO:0000256" key="4">
    <source>
        <dbReference type="ARBA" id="ARBA00023453"/>
    </source>
</evidence>
<comment type="similarity">
    <text evidence="4">Belongs to the class I-like SAM-binding methyltransferase superfamily. Cation-dependent O-methyltransferase family.</text>
</comment>